<keyword evidence="3" id="KW-1185">Reference proteome</keyword>
<evidence type="ECO:0000313" key="2">
    <source>
        <dbReference type="EMBL" id="KAK7255874.1"/>
    </source>
</evidence>
<feature type="compositionally biased region" description="Low complexity" evidence="1">
    <location>
        <begin position="1"/>
        <end position="14"/>
    </location>
</feature>
<organism evidence="2 3">
    <name type="scientific">Crotalaria pallida</name>
    <name type="common">Smooth rattlebox</name>
    <name type="synonym">Crotalaria striata</name>
    <dbReference type="NCBI Taxonomy" id="3830"/>
    <lineage>
        <taxon>Eukaryota</taxon>
        <taxon>Viridiplantae</taxon>
        <taxon>Streptophyta</taxon>
        <taxon>Embryophyta</taxon>
        <taxon>Tracheophyta</taxon>
        <taxon>Spermatophyta</taxon>
        <taxon>Magnoliopsida</taxon>
        <taxon>eudicotyledons</taxon>
        <taxon>Gunneridae</taxon>
        <taxon>Pentapetalae</taxon>
        <taxon>rosids</taxon>
        <taxon>fabids</taxon>
        <taxon>Fabales</taxon>
        <taxon>Fabaceae</taxon>
        <taxon>Papilionoideae</taxon>
        <taxon>50 kb inversion clade</taxon>
        <taxon>genistoids sensu lato</taxon>
        <taxon>core genistoids</taxon>
        <taxon>Crotalarieae</taxon>
        <taxon>Crotalaria</taxon>
    </lineage>
</organism>
<reference evidence="2 3" key="1">
    <citation type="submission" date="2024-01" db="EMBL/GenBank/DDBJ databases">
        <title>The genomes of 5 underutilized Papilionoideae crops provide insights into root nodulation and disease resistanc.</title>
        <authorList>
            <person name="Yuan L."/>
        </authorList>
    </citation>
    <scope>NUCLEOTIDE SEQUENCE [LARGE SCALE GENOMIC DNA]</scope>
    <source>
        <strain evidence="2">ZHUSHIDOU_FW_LH</strain>
        <tissue evidence="2">Leaf</tissue>
    </source>
</reference>
<name>A0AAN9EF89_CROPI</name>
<evidence type="ECO:0000313" key="3">
    <source>
        <dbReference type="Proteomes" id="UP001372338"/>
    </source>
</evidence>
<dbReference type="AlphaFoldDB" id="A0AAN9EF89"/>
<accession>A0AAN9EF89</accession>
<proteinExistence type="predicted"/>
<dbReference type="EMBL" id="JAYWIO010000006">
    <property type="protein sequence ID" value="KAK7255874.1"/>
    <property type="molecule type" value="Genomic_DNA"/>
</dbReference>
<sequence length="134" mass="14764">MVTGTTTKGTPATTHARVDFNTSKAEELTSSEKFESSLLNVGLEVTTTPAIYVHAPINLVNASEKLEAEHFGRNEDLGSVPDTQAMKLEVRFVAAKQRALLSLLLHKRGSPSRISLRRYQERVIGDACNENREP</sequence>
<dbReference type="Proteomes" id="UP001372338">
    <property type="component" value="Unassembled WGS sequence"/>
</dbReference>
<evidence type="ECO:0000256" key="1">
    <source>
        <dbReference type="SAM" id="MobiDB-lite"/>
    </source>
</evidence>
<comment type="caution">
    <text evidence="2">The sequence shown here is derived from an EMBL/GenBank/DDBJ whole genome shotgun (WGS) entry which is preliminary data.</text>
</comment>
<protein>
    <submittedName>
        <fullName evidence="2">Uncharacterized protein</fullName>
    </submittedName>
</protein>
<feature type="region of interest" description="Disordered" evidence="1">
    <location>
        <begin position="1"/>
        <end position="24"/>
    </location>
</feature>
<gene>
    <name evidence="2" type="ORF">RIF29_29299</name>
</gene>